<dbReference type="InterPro" id="IPR034261">
    <property type="entry name" value="CNOT4_RRM"/>
</dbReference>
<protein>
    <recommendedName>
        <fullName evidence="16">CCR4-NOT transcription complex subunit 4</fullName>
    </recommendedName>
</protein>
<feature type="region of interest" description="Disordered" evidence="10">
    <location>
        <begin position="824"/>
        <end position="964"/>
    </location>
</feature>
<dbReference type="CDD" id="cd16618">
    <property type="entry name" value="mRING-HC-C4C4_CNOT4"/>
    <property type="match status" value="1"/>
</dbReference>
<keyword evidence="15" id="KW-1185">Reference proteome</keyword>
<feature type="region of interest" description="Disordered" evidence="10">
    <location>
        <begin position="1095"/>
        <end position="1125"/>
    </location>
</feature>
<keyword evidence="7" id="KW-0539">Nucleus</keyword>
<keyword evidence="5 8" id="KW-0694">RNA-binding</keyword>
<feature type="compositionally biased region" description="Pro residues" evidence="10">
    <location>
        <begin position="306"/>
        <end position="318"/>
    </location>
</feature>
<feature type="compositionally biased region" description="Pro residues" evidence="10">
    <location>
        <begin position="908"/>
        <end position="933"/>
    </location>
</feature>
<evidence type="ECO:0000256" key="10">
    <source>
        <dbReference type="SAM" id="MobiDB-lite"/>
    </source>
</evidence>
<dbReference type="GO" id="GO:0005634">
    <property type="term" value="C:nucleus"/>
    <property type="evidence" value="ECO:0007669"/>
    <property type="project" value="UniProtKB-SubCell"/>
</dbReference>
<dbReference type="InterPro" id="IPR001841">
    <property type="entry name" value="Znf_RING"/>
</dbReference>
<evidence type="ECO:0000256" key="4">
    <source>
        <dbReference type="ARBA" id="ARBA00022833"/>
    </source>
</evidence>
<feature type="domain" description="RING-type" evidence="11">
    <location>
        <begin position="10"/>
        <end position="53"/>
    </location>
</feature>
<accession>A0A8H7VD56</accession>
<dbReference type="InterPro" id="IPR012677">
    <property type="entry name" value="Nucleotide-bd_a/b_plait_sf"/>
</dbReference>
<feature type="compositionally biased region" description="Basic and acidic residues" evidence="10">
    <location>
        <begin position="1101"/>
        <end position="1116"/>
    </location>
</feature>
<sequence length="1365" mass="152398">MVSDDEDLDCPLCMEEFDIADRNFRPCPCGYQICRFCWHHIKSNLNGRCPACRRQYSDQIVQFIPVSADEIVRLKKEKKEKERQHKDMKDSNRRHLSNVRVVQKNLVYVLGLSSKYASMEHEFFKKYGKIAKLVVSKRSTTQQSGNQSSVGIYVTYCRKEDAADAIEGINGSTCEGRSLRASYGTTKYCTYYLRHMSCPNPNCMYLHEPGEDVDSYTKDNLNIGKHPSGSGNQTYPNKRLTPTCSISTTTANTAAGSSTSASAAPPPATATSTTQVPTKPLARPSASNDALPAEPPRKSAWAPIPKVAPPPPPPPVVPEPVVETPEPEPEPEPEIQPKVEPELKFEPVVPKKQKQQQREREREREQSSPSPPSQRQESRDIQQPKPSTSGSVSEIQQQQQTKGKNVLEKASKPIAIEKKPALPATASWGKGTNNLSSSHESAATPINFGPSLSDALTAAQKPKHSPSIPRKKEKKLKSKMIRLEDFEEGLRSTSGKANKKQQQKETTAVSSRPAESALSAQIKQQESPWKPIQIPAQGVKPILEPTQQSEHEELPGTATAAPSTQPETTIKEKEKTPSPIVENMVIEEHQVETRVEQKPQAAESKGPIRTETNEEDVTAISEGEVDVQKQMNHYEDIQIPSGRPEDVDEDNKRRDSSADAIIPVEDKTAALDQYKFSPDTVDQPSFANYILGSVMLDNDDRTSEDAFDMEGGLSSLKGDLDSEYDAMAAAQDEEFHQQQRLNALDELERSEKIQEDEHHHHNHEFTSPLLAMEQFSALINQELVQNSPERPLDEFDRRPIVHQQQQQHPPSTLFQDLGLPFDQQQQNQGQQQPPPHQQRAHGPPPGIHGPPEWRSHHFDPFNGQDPAAARRLQHSQQMLEASGLFPGFPPRPPPMFGVSPDFHGNGGTPPPPPPPQGPPPPPGMFGPPPPPPGMMHRPEFMNMPPGLNPPPPPMVDNSDMGNLEQGLHDMNLQQQQQQHNHHQNNNDSLRTMQDNLRALLPNVNISFGPMRPAPGPGSVEESGMIPPPNNNKPHTPSHDEPEFLIQRRPSEHVHPRFDFNQVNYNGEFSSPSREHTHFNSTMSPQRNEEKVFISSNGVPHHKPDAYPEHEHERIQEEQQAGGTHDVKQDAQNFFGEFLRKAAASTGPGNPPPMHHNVPLEEVPRKASLPFQDPAIMSMRMSGEKKTPDMTESQNTILQILGGQQQPPQPPQQQQQQQGETMLLNQAMRSPPEDIFAREIPPKPFDMFTEQHQHPPPPMPFHHHQPPPPPPPPFMSGFMGGMPPPPHHHHRHHQFHHMQDQPPPGMMPMQPPPQQQQQQPIPLQMQMEMEMGYRARNGSIPGGNFPPGLFPNTNTNNNGGGRFDGM</sequence>
<dbReference type="GO" id="GO:0030014">
    <property type="term" value="C:CCR4-NOT complex"/>
    <property type="evidence" value="ECO:0007669"/>
    <property type="project" value="InterPro"/>
</dbReference>
<dbReference type="GO" id="GO:0008270">
    <property type="term" value="F:zinc ion binding"/>
    <property type="evidence" value="ECO:0007669"/>
    <property type="project" value="UniProtKB-KW"/>
</dbReference>
<keyword evidence="6" id="KW-0175">Coiled coil</keyword>
<dbReference type="GO" id="GO:0004842">
    <property type="term" value="F:ubiquitin-protein transferase activity"/>
    <property type="evidence" value="ECO:0007669"/>
    <property type="project" value="InterPro"/>
</dbReference>
<feature type="compositionally biased region" description="Basic and acidic residues" evidence="10">
    <location>
        <begin position="586"/>
        <end position="597"/>
    </location>
</feature>
<feature type="region of interest" description="Disordered" evidence="10">
    <location>
        <begin position="216"/>
        <end position="661"/>
    </location>
</feature>
<keyword evidence="2 9" id="KW-0479">Metal-binding</keyword>
<feature type="domain" description="RRM" evidence="12">
    <location>
        <begin position="105"/>
        <end position="186"/>
    </location>
</feature>
<feature type="compositionally biased region" description="Low complexity" evidence="10">
    <location>
        <begin position="1344"/>
        <end position="1356"/>
    </location>
</feature>
<feature type="compositionally biased region" description="Basic and acidic residues" evidence="10">
    <location>
        <begin position="356"/>
        <end position="366"/>
    </location>
</feature>
<dbReference type="InterPro" id="IPR035979">
    <property type="entry name" value="RBD_domain_sf"/>
</dbReference>
<dbReference type="Pfam" id="PF14570">
    <property type="entry name" value="zf-RING_4"/>
    <property type="match status" value="1"/>
</dbReference>
<evidence type="ECO:0000256" key="6">
    <source>
        <dbReference type="ARBA" id="ARBA00023054"/>
    </source>
</evidence>
<keyword evidence="3 9" id="KW-0863">Zinc-finger</keyword>
<comment type="caution">
    <text evidence="14">The sequence shown here is derived from an EMBL/GenBank/DDBJ whole genome shotgun (WGS) entry which is preliminary data.</text>
</comment>
<dbReference type="CDD" id="cd12438">
    <property type="entry name" value="RRM_CNOT4"/>
    <property type="match status" value="1"/>
</dbReference>
<evidence type="ECO:0000259" key="12">
    <source>
        <dbReference type="PROSITE" id="PS50102"/>
    </source>
</evidence>
<evidence type="ECO:0000259" key="11">
    <source>
        <dbReference type="PROSITE" id="PS50089"/>
    </source>
</evidence>
<dbReference type="PROSITE" id="PS50102">
    <property type="entry name" value="RRM"/>
    <property type="match status" value="1"/>
</dbReference>
<organism evidence="14 15">
    <name type="scientific">Circinella minor</name>
    <dbReference type="NCBI Taxonomy" id="1195481"/>
    <lineage>
        <taxon>Eukaryota</taxon>
        <taxon>Fungi</taxon>
        <taxon>Fungi incertae sedis</taxon>
        <taxon>Mucoromycota</taxon>
        <taxon>Mucoromycotina</taxon>
        <taxon>Mucoromycetes</taxon>
        <taxon>Mucorales</taxon>
        <taxon>Lichtheimiaceae</taxon>
        <taxon>Circinella</taxon>
    </lineage>
</organism>
<feature type="compositionally biased region" description="Polar residues" evidence="10">
    <location>
        <begin position="430"/>
        <end position="441"/>
    </location>
</feature>
<reference evidence="14 15" key="1">
    <citation type="submission" date="2020-12" db="EMBL/GenBank/DDBJ databases">
        <title>Metabolic potential, ecology and presence of endohyphal bacteria is reflected in genomic diversity of Mucoromycotina.</title>
        <authorList>
            <person name="Muszewska A."/>
            <person name="Okrasinska A."/>
            <person name="Steczkiewicz K."/>
            <person name="Drgas O."/>
            <person name="Orlowska M."/>
            <person name="Perlinska-Lenart U."/>
            <person name="Aleksandrzak-Piekarczyk T."/>
            <person name="Szatraj K."/>
            <person name="Zielenkiewicz U."/>
            <person name="Pilsyk S."/>
            <person name="Malc E."/>
            <person name="Mieczkowski P."/>
            <person name="Kruszewska J.S."/>
            <person name="Biernat P."/>
            <person name="Pawlowska J."/>
        </authorList>
    </citation>
    <scope>NUCLEOTIDE SEQUENCE [LARGE SCALE GENOMIC DNA]</scope>
    <source>
        <strain evidence="14 15">CBS 142.35</strain>
    </source>
</reference>
<evidence type="ECO:0008006" key="16">
    <source>
        <dbReference type="Google" id="ProtNLM"/>
    </source>
</evidence>
<evidence type="ECO:0000256" key="8">
    <source>
        <dbReference type="PROSITE-ProRule" id="PRU00176"/>
    </source>
</evidence>
<dbReference type="Gene3D" id="3.30.40.10">
    <property type="entry name" value="Zinc/RING finger domain, C3HC4 (zinc finger)"/>
    <property type="match status" value="1"/>
</dbReference>
<dbReference type="InterPro" id="IPR000504">
    <property type="entry name" value="RRM_dom"/>
</dbReference>
<feature type="compositionally biased region" description="Basic residues" evidence="10">
    <location>
        <begin position="461"/>
        <end position="480"/>
    </location>
</feature>
<feature type="compositionally biased region" description="Basic and acidic residues" evidence="10">
    <location>
        <begin position="405"/>
        <end position="420"/>
    </location>
</feature>
<feature type="compositionally biased region" description="Basic and acidic residues" evidence="10">
    <location>
        <begin position="335"/>
        <end position="345"/>
    </location>
</feature>
<gene>
    <name evidence="14" type="ORF">INT45_003958</name>
</gene>
<dbReference type="PANTHER" id="PTHR12603">
    <property type="entry name" value="CCR4-NOT TRANSCRIPTION COMPLEX RELATED"/>
    <property type="match status" value="1"/>
</dbReference>
<dbReference type="InterPro" id="IPR039515">
    <property type="entry name" value="NOT4_mRING-HC-C4C4"/>
</dbReference>
<feature type="compositionally biased region" description="Low complexity" evidence="10">
    <location>
        <begin position="241"/>
        <end position="280"/>
    </location>
</feature>
<feature type="compositionally biased region" description="Basic and acidic residues" evidence="10">
    <location>
        <begin position="481"/>
        <end position="490"/>
    </location>
</feature>
<evidence type="ECO:0000313" key="14">
    <source>
        <dbReference type="EMBL" id="KAG2218691.1"/>
    </source>
</evidence>
<comment type="subcellular location">
    <subcellularLocation>
        <location evidence="1">Nucleus</location>
    </subcellularLocation>
</comment>
<dbReference type="PROSITE" id="PS50089">
    <property type="entry name" value="ZF_RING_2"/>
    <property type="match status" value="1"/>
</dbReference>
<feature type="region of interest" description="Disordered" evidence="10">
    <location>
        <begin position="1007"/>
        <end position="1041"/>
    </location>
</feature>
<dbReference type="Proteomes" id="UP000646827">
    <property type="component" value="Unassembled WGS sequence"/>
</dbReference>
<dbReference type="PROSITE" id="PS50103">
    <property type="entry name" value="ZF_C3H1"/>
    <property type="match status" value="1"/>
</dbReference>
<evidence type="ECO:0000256" key="2">
    <source>
        <dbReference type="ARBA" id="ARBA00022723"/>
    </source>
</evidence>
<dbReference type="InterPro" id="IPR013083">
    <property type="entry name" value="Znf_RING/FYVE/PHD"/>
</dbReference>
<dbReference type="GO" id="GO:0003723">
    <property type="term" value="F:RNA binding"/>
    <property type="evidence" value="ECO:0007669"/>
    <property type="project" value="UniProtKB-UniRule"/>
</dbReference>
<evidence type="ECO:0000256" key="9">
    <source>
        <dbReference type="PROSITE-ProRule" id="PRU00723"/>
    </source>
</evidence>
<evidence type="ECO:0000256" key="3">
    <source>
        <dbReference type="ARBA" id="ARBA00022771"/>
    </source>
</evidence>
<dbReference type="OrthoDB" id="1923159at2759"/>
<dbReference type="InterPro" id="IPR000571">
    <property type="entry name" value="Znf_CCCH"/>
</dbReference>
<dbReference type="SMART" id="SM00361">
    <property type="entry name" value="RRM_1"/>
    <property type="match status" value="1"/>
</dbReference>
<dbReference type="FunFam" id="3.30.40.10:FF:000006">
    <property type="entry name" value="CCR4-NOT transcription complex subunit 4"/>
    <property type="match status" value="1"/>
</dbReference>
<dbReference type="InterPro" id="IPR003954">
    <property type="entry name" value="RRM_euk-type"/>
</dbReference>
<feature type="zinc finger region" description="C3H1-type" evidence="9">
    <location>
        <begin position="183"/>
        <end position="210"/>
    </location>
</feature>
<dbReference type="Gene3D" id="3.30.70.330">
    <property type="match status" value="1"/>
</dbReference>
<evidence type="ECO:0000313" key="15">
    <source>
        <dbReference type="Proteomes" id="UP000646827"/>
    </source>
</evidence>
<proteinExistence type="predicted"/>
<dbReference type="InterPro" id="IPR039780">
    <property type="entry name" value="Mot2"/>
</dbReference>
<feature type="compositionally biased region" description="Pro residues" evidence="10">
    <location>
        <begin position="832"/>
        <end position="848"/>
    </location>
</feature>
<dbReference type="EMBL" id="JAEPRB010000215">
    <property type="protein sequence ID" value="KAG2218691.1"/>
    <property type="molecule type" value="Genomic_DNA"/>
</dbReference>
<evidence type="ECO:0000256" key="5">
    <source>
        <dbReference type="ARBA" id="ARBA00022884"/>
    </source>
</evidence>
<name>A0A8H7VD56_9FUNG</name>
<dbReference type="PANTHER" id="PTHR12603:SF0">
    <property type="entry name" value="CCR4-NOT TRANSCRIPTION COMPLEX SUBUNIT 4"/>
    <property type="match status" value="1"/>
</dbReference>
<evidence type="ECO:0000256" key="1">
    <source>
        <dbReference type="ARBA" id="ARBA00004123"/>
    </source>
</evidence>
<dbReference type="SUPFAM" id="SSF57850">
    <property type="entry name" value="RING/U-box"/>
    <property type="match status" value="1"/>
</dbReference>
<feature type="compositionally biased region" description="Polar residues" evidence="10">
    <location>
        <begin position="518"/>
        <end position="527"/>
    </location>
</feature>
<evidence type="ECO:0000256" key="7">
    <source>
        <dbReference type="ARBA" id="ARBA00023242"/>
    </source>
</evidence>
<feature type="compositionally biased region" description="Polar residues" evidence="10">
    <location>
        <begin position="384"/>
        <end position="403"/>
    </location>
</feature>
<dbReference type="GO" id="GO:0016567">
    <property type="term" value="P:protein ubiquitination"/>
    <property type="evidence" value="ECO:0007669"/>
    <property type="project" value="TreeGrafter"/>
</dbReference>
<dbReference type="SUPFAM" id="SSF54928">
    <property type="entry name" value="RNA-binding domain, RBD"/>
    <property type="match status" value="1"/>
</dbReference>
<keyword evidence="4 9" id="KW-0862">Zinc</keyword>
<feature type="region of interest" description="Disordered" evidence="10">
    <location>
        <begin position="1344"/>
        <end position="1365"/>
    </location>
</feature>
<evidence type="ECO:0000259" key="13">
    <source>
        <dbReference type="PROSITE" id="PS50103"/>
    </source>
</evidence>
<feature type="domain" description="C3H1-type" evidence="13">
    <location>
        <begin position="183"/>
        <end position="210"/>
    </location>
</feature>